<keyword evidence="3" id="KW-1185">Reference proteome</keyword>
<reference evidence="3" key="1">
    <citation type="journal article" date="2019" name="Int. J. Syst. Evol. Microbiol.">
        <title>The Global Catalogue of Microorganisms (GCM) 10K type strain sequencing project: providing services to taxonomists for standard genome sequencing and annotation.</title>
        <authorList>
            <consortium name="The Broad Institute Genomics Platform"/>
            <consortium name="The Broad Institute Genome Sequencing Center for Infectious Disease"/>
            <person name="Wu L."/>
            <person name="Ma J."/>
        </authorList>
    </citation>
    <scope>NUCLEOTIDE SEQUENCE [LARGE SCALE GENOMIC DNA]</scope>
    <source>
        <strain evidence="3">CGMCC 4.7397</strain>
    </source>
</reference>
<keyword evidence="1" id="KW-0732">Signal</keyword>
<feature type="chain" id="PRO_5047501077" evidence="1">
    <location>
        <begin position="29"/>
        <end position="80"/>
    </location>
</feature>
<gene>
    <name evidence="2" type="ORF">ACFQH9_09000</name>
</gene>
<dbReference type="EMBL" id="JBHSQK010000017">
    <property type="protein sequence ID" value="MFC5948408.1"/>
    <property type="molecule type" value="Genomic_DNA"/>
</dbReference>
<protein>
    <submittedName>
        <fullName evidence="2">Uncharacterized protein</fullName>
    </submittedName>
</protein>
<accession>A0ABW1I6I4</accession>
<feature type="signal peptide" evidence="1">
    <location>
        <begin position="1"/>
        <end position="28"/>
    </location>
</feature>
<dbReference type="Proteomes" id="UP001596119">
    <property type="component" value="Unassembled WGS sequence"/>
</dbReference>
<proteinExistence type="predicted"/>
<evidence type="ECO:0000256" key="1">
    <source>
        <dbReference type="SAM" id="SignalP"/>
    </source>
</evidence>
<sequence length="80" mass="7686">MIRVTSAVLGGIALTTLAGGALAGTANAAPVIAEPPTGPGPAVAGNPLWVTDHVPVPVDDPTFGAFDLLGPAYGLVGGVN</sequence>
<comment type="caution">
    <text evidence="2">The sequence shown here is derived from an EMBL/GenBank/DDBJ whole genome shotgun (WGS) entry which is preliminary data.</text>
</comment>
<dbReference type="RefSeq" id="WP_379565463.1">
    <property type="nucleotide sequence ID" value="NZ_JBHSQK010000017.1"/>
</dbReference>
<evidence type="ECO:0000313" key="3">
    <source>
        <dbReference type="Proteomes" id="UP001596119"/>
    </source>
</evidence>
<organism evidence="2 3">
    <name type="scientific">Pseudonocardia lutea</name>
    <dbReference type="NCBI Taxonomy" id="2172015"/>
    <lineage>
        <taxon>Bacteria</taxon>
        <taxon>Bacillati</taxon>
        <taxon>Actinomycetota</taxon>
        <taxon>Actinomycetes</taxon>
        <taxon>Pseudonocardiales</taxon>
        <taxon>Pseudonocardiaceae</taxon>
        <taxon>Pseudonocardia</taxon>
    </lineage>
</organism>
<name>A0ABW1I6I4_9PSEU</name>
<evidence type="ECO:0000313" key="2">
    <source>
        <dbReference type="EMBL" id="MFC5948408.1"/>
    </source>
</evidence>